<proteinExistence type="predicted"/>
<feature type="non-terminal residue" evidence="3">
    <location>
        <position position="1"/>
    </location>
</feature>
<protein>
    <submittedName>
        <fullName evidence="3">Zinc finger MYM-type protein 1-like</fullName>
    </submittedName>
</protein>
<dbReference type="Pfam" id="PF05699">
    <property type="entry name" value="Dimer_Tnp_hAT"/>
    <property type="match status" value="1"/>
</dbReference>
<dbReference type="AlphaFoldDB" id="A0A6G0VTV8"/>
<dbReference type="SUPFAM" id="SSF53098">
    <property type="entry name" value="Ribonuclease H-like"/>
    <property type="match status" value="1"/>
</dbReference>
<gene>
    <name evidence="3" type="ORF">FWK35_00037303</name>
</gene>
<comment type="caution">
    <text evidence="3">The sequence shown here is derived from an EMBL/GenBank/DDBJ whole genome shotgun (WGS) entry which is preliminary data.</text>
</comment>
<name>A0A6G0VTV8_APHCR</name>
<keyword evidence="4" id="KW-1185">Reference proteome</keyword>
<dbReference type="PANTHER" id="PTHR45749">
    <property type="match status" value="1"/>
</dbReference>
<evidence type="ECO:0000259" key="1">
    <source>
        <dbReference type="Pfam" id="PF05699"/>
    </source>
</evidence>
<dbReference type="EMBL" id="VUJU01011939">
    <property type="protein sequence ID" value="KAF0709329.1"/>
    <property type="molecule type" value="Genomic_DNA"/>
</dbReference>
<dbReference type="GO" id="GO:0046983">
    <property type="term" value="F:protein dimerization activity"/>
    <property type="evidence" value="ECO:0007669"/>
    <property type="project" value="InterPro"/>
</dbReference>
<feature type="domain" description="HAT C-terminal dimerisation" evidence="1">
    <location>
        <begin position="850"/>
        <end position="905"/>
    </location>
</feature>
<evidence type="ECO:0000259" key="2">
    <source>
        <dbReference type="Pfam" id="PF14291"/>
    </source>
</evidence>
<dbReference type="PANTHER" id="PTHR45749:SF21">
    <property type="entry name" value="DUF4371 DOMAIN-CONTAINING PROTEIN"/>
    <property type="match status" value="1"/>
</dbReference>
<dbReference type="InterPro" id="IPR025398">
    <property type="entry name" value="DUF4371"/>
</dbReference>
<dbReference type="Pfam" id="PF14291">
    <property type="entry name" value="DUF4371"/>
    <property type="match status" value="1"/>
</dbReference>
<dbReference type="OrthoDB" id="6629531at2759"/>
<evidence type="ECO:0000313" key="3">
    <source>
        <dbReference type="EMBL" id="KAF0709329.1"/>
    </source>
</evidence>
<sequence>EVALHFDTVPSITNNDSTQNSIVNMQPSISEPSCSNIIKHTNIINITKDEMLDMKCSNNESTQDLNVNIQPSIPSSIEFDKRNIVDFGNDIVPNDSLHEDEVAQNSESDLDDNFLIDISSNNFKALSHNSSLAEKLRFMSNHPIQPQYDQLPFNAYKIYFRTLSNTDNTQIPRNWLSFDGKNEKLFCAVCLAFSVNKESISVQGVQVSAKNIYKQIKVHENSKTHDEAVYAYMQAKKVKDVSSLIDINQRNCRVIQVQEHRLFLSRIIEGIIYIGRQGIAYRAHKGEQAYTLDDRSMNHGNFLELLMCWSKFDPILEKYLNIAIEKSKNRSTLSGGRGRGSLVTFLSKTTINKIINLISQWIQEEIGKEVKKAKLYSLLIDSTQDVSVTDQLAVCVRYVIQTEVKERLIQFLPVQSSKAIDLYNLIKNVLEDIGLSLSNIVSQAYDGAANLSGIHNGLQALIKKDAPQSIHTHCFSHLLNLTLTQAADSCSEAINLFELLDRLAVFFSQSYKRMGMWKQNVIKNSVGSEKMLRLQKIGQTRWWSRDVALNNVFDPLFTPTKEKHRFITVIKALLAVANGKDFDLGAKSEALNIINNLLKFETILTAYVFQSLFVLSSTASSCLQSKKLNYTQGYKLLHNLKSKLIEGVNNFEIIFIRTTEFIEYLQTILEKMDGTDNIFWSSTFMKKRKLFKKKMSGELTADERLVDEKKLFEVEVYKVVYNNALAKLSNRYIINEDLIQDAAFFDPRTFSKLKSPGFMFPEGSLSKIASMANVDVLDIQHQLIEFAQNYEAIANIDASILYQDCNDEFFEEENENHSDMEDDLKCALSEKNRCKSCISCAFLYVYTLVTHTPNYNDLYTVYKVILSLAFTQVSCERSFSILKTIKTRLRSTLSNDKLEAFMFMNLERGMIVPHDIIIDRLGATSTEMKRMLIG</sequence>
<dbReference type="InterPro" id="IPR008906">
    <property type="entry name" value="HATC_C_dom"/>
</dbReference>
<reference evidence="3 4" key="1">
    <citation type="submission" date="2019-08" db="EMBL/GenBank/DDBJ databases">
        <title>Whole genome of Aphis craccivora.</title>
        <authorList>
            <person name="Voronova N.V."/>
            <person name="Shulinski R.S."/>
            <person name="Bandarenka Y.V."/>
            <person name="Zhorov D.G."/>
            <person name="Warner D."/>
        </authorList>
    </citation>
    <scope>NUCLEOTIDE SEQUENCE [LARGE SCALE GENOMIC DNA]</scope>
    <source>
        <strain evidence="3">180601</strain>
        <tissue evidence="3">Whole Body</tissue>
    </source>
</reference>
<dbReference type="InterPro" id="IPR012337">
    <property type="entry name" value="RNaseH-like_sf"/>
</dbReference>
<dbReference type="Proteomes" id="UP000478052">
    <property type="component" value="Unassembled WGS sequence"/>
</dbReference>
<evidence type="ECO:0000313" key="4">
    <source>
        <dbReference type="Proteomes" id="UP000478052"/>
    </source>
</evidence>
<organism evidence="3 4">
    <name type="scientific">Aphis craccivora</name>
    <name type="common">Cowpea aphid</name>
    <dbReference type="NCBI Taxonomy" id="307492"/>
    <lineage>
        <taxon>Eukaryota</taxon>
        <taxon>Metazoa</taxon>
        <taxon>Ecdysozoa</taxon>
        <taxon>Arthropoda</taxon>
        <taxon>Hexapoda</taxon>
        <taxon>Insecta</taxon>
        <taxon>Pterygota</taxon>
        <taxon>Neoptera</taxon>
        <taxon>Paraneoptera</taxon>
        <taxon>Hemiptera</taxon>
        <taxon>Sternorrhyncha</taxon>
        <taxon>Aphidomorpha</taxon>
        <taxon>Aphidoidea</taxon>
        <taxon>Aphididae</taxon>
        <taxon>Aphidini</taxon>
        <taxon>Aphis</taxon>
        <taxon>Aphis</taxon>
    </lineage>
</organism>
<accession>A0A6G0VTV8</accession>
<feature type="domain" description="DUF4371" evidence="2">
    <location>
        <begin position="253"/>
        <end position="457"/>
    </location>
</feature>